<dbReference type="Proteomes" id="UP000324800">
    <property type="component" value="Unassembled WGS sequence"/>
</dbReference>
<dbReference type="GO" id="GO:0004867">
    <property type="term" value="F:serine-type endopeptidase inhibitor activity"/>
    <property type="evidence" value="ECO:0007669"/>
    <property type="project" value="InterPro"/>
</dbReference>
<reference evidence="3 4" key="1">
    <citation type="submission" date="2019-03" db="EMBL/GenBank/DDBJ databases">
        <title>Single cell metagenomics reveals metabolic interactions within the superorganism composed of flagellate Streblomastix strix and complex community of Bacteroidetes bacteria on its surface.</title>
        <authorList>
            <person name="Treitli S.C."/>
            <person name="Kolisko M."/>
            <person name="Husnik F."/>
            <person name="Keeling P."/>
            <person name="Hampl V."/>
        </authorList>
    </citation>
    <scope>NUCLEOTIDE SEQUENCE [LARGE SCALE GENOMIC DNA]</scope>
    <source>
        <strain evidence="3">ST1C</strain>
    </source>
</reference>
<dbReference type="AlphaFoldDB" id="A0A5J4WW61"/>
<dbReference type="Pfam" id="PF00079">
    <property type="entry name" value="Serpin"/>
    <property type="match status" value="1"/>
</dbReference>
<feature type="domain" description="Serpin" evidence="2">
    <location>
        <begin position="50"/>
        <end position="201"/>
    </location>
</feature>
<dbReference type="GO" id="GO:0005615">
    <property type="term" value="C:extracellular space"/>
    <property type="evidence" value="ECO:0007669"/>
    <property type="project" value="InterPro"/>
</dbReference>
<organism evidence="3 4">
    <name type="scientific">Streblomastix strix</name>
    <dbReference type="NCBI Taxonomy" id="222440"/>
    <lineage>
        <taxon>Eukaryota</taxon>
        <taxon>Metamonada</taxon>
        <taxon>Preaxostyla</taxon>
        <taxon>Oxymonadida</taxon>
        <taxon>Streblomastigidae</taxon>
        <taxon>Streblomastix</taxon>
    </lineage>
</organism>
<proteinExistence type="inferred from homology"/>
<accession>A0A5J4WW61</accession>
<evidence type="ECO:0000256" key="1">
    <source>
        <dbReference type="ARBA" id="ARBA00009500"/>
    </source>
</evidence>
<comment type="similarity">
    <text evidence="1">Belongs to the serpin family.</text>
</comment>
<dbReference type="InterPro" id="IPR023796">
    <property type="entry name" value="Serpin_dom"/>
</dbReference>
<dbReference type="SUPFAM" id="SSF56574">
    <property type="entry name" value="Serpins"/>
    <property type="match status" value="1"/>
</dbReference>
<gene>
    <name evidence="3" type="ORF">EZS28_006014</name>
</gene>
<sequence length="216" mass="24795">MGISQPRKHTQFILRFITEPQPGPLFNYPANELKPSTIHTSREERAAIVDRFGSKLIDVVGEGQQNIFHSPLSIHEALTLAASGSAKTTLDAFVRVLELPKEKSSLNFQAFLTAVNQRENTIQVFKVSISLWLSSKLPKYEDFIDHSRFAFKAESEQLDFYDKDSVKKINECISENTHGKITQIVKELRHNQRLIIINTIYQSKLRGEVLINWYHK</sequence>
<dbReference type="InterPro" id="IPR000215">
    <property type="entry name" value="Serpin_fam"/>
</dbReference>
<dbReference type="InterPro" id="IPR036186">
    <property type="entry name" value="Serpin_sf"/>
</dbReference>
<dbReference type="Gene3D" id="3.30.497.10">
    <property type="entry name" value="Antithrombin, subunit I, domain 2"/>
    <property type="match status" value="1"/>
</dbReference>
<dbReference type="PANTHER" id="PTHR11461:SF211">
    <property type="entry name" value="GH10112P-RELATED"/>
    <property type="match status" value="1"/>
</dbReference>
<evidence type="ECO:0000259" key="2">
    <source>
        <dbReference type="Pfam" id="PF00079"/>
    </source>
</evidence>
<dbReference type="EMBL" id="SNRW01000951">
    <property type="protein sequence ID" value="KAA6398459.1"/>
    <property type="molecule type" value="Genomic_DNA"/>
</dbReference>
<name>A0A5J4WW61_9EUKA</name>
<protein>
    <recommendedName>
        <fullName evidence="2">Serpin domain-containing protein</fullName>
    </recommendedName>
</protein>
<dbReference type="OrthoDB" id="671595at2759"/>
<evidence type="ECO:0000313" key="3">
    <source>
        <dbReference type="EMBL" id="KAA6398459.1"/>
    </source>
</evidence>
<comment type="caution">
    <text evidence="3">The sequence shown here is derived from an EMBL/GenBank/DDBJ whole genome shotgun (WGS) entry which is preliminary data.</text>
</comment>
<dbReference type="PANTHER" id="PTHR11461">
    <property type="entry name" value="SERINE PROTEASE INHIBITOR, SERPIN"/>
    <property type="match status" value="1"/>
</dbReference>
<evidence type="ECO:0000313" key="4">
    <source>
        <dbReference type="Proteomes" id="UP000324800"/>
    </source>
</evidence>
<dbReference type="InterPro" id="IPR042178">
    <property type="entry name" value="Serpin_sf_1"/>
</dbReference>